<feature type="compositionally biased region" description="Pro residues" evidence="1">
    <location>
        <begin position="186"/>
        <end position="201"/>
    </location>
</feature>
<feature type="compositionally biased region" description="Pro residues" evidence="1">
    <location>
        <begin position="108"/>
        <end position="125"/>
    </location>
</feature>
<name>A0AB34JJK2_PRYPA</name>
<protein>
    <submittedName>
        <fullName evidence="2">Uncharacterized protein</fullName>
    </submittedName>
</protein>
<dbReference type="Proteomes" id="UP001515480">
    <property type="component" value="Unassembled WGS sequence"/>
</dbReference>
<reference evidence="2 3" key="1">
    <citation type="journal article" date="2024" name="Science">
        <title>Giant polyketide synthase enzymes in the biosynthesis of giant marine polyether toxins.</title>
        <authorList>
            <person name="Fallon T.R."/>
            <person name="Shende V.V."/>
            <person name="Wierzbicki I.H."/>
            <person name="Pendleton A.L."/>
            <person name="Watervoot N.F."/>
            <person name="Auber R.P."/>
            <person name="Gonzalez D.J."/>
            <person name="Wisecaver J.H."/>
            <person name="Moore B.S."/>
        </authorList>
    </citation>
    <scope>NUCLEOTIDE SEQUENCE [LARGE SCALE GENOMIC DNA]</scope>
    <source>
        <strain evidence="2 3">12B1</strain>
    </source>
</reference>
<feature type="region of interest" description="Disordered" evidence="1">
    <location>
        <begin position="223"/>
        <end position="251"/>
    </location>
</feature>
<feature type="region of interest" description="Disordered" evidence="1">
    <location>
        <begin position="265"/>
        <end position="289"/>
    </location>
</feature>
<dbReference type="PRINTS" id="PR01217">
    <property type="entry name" value="PRICHEXTENSN"/>
</dbReference>
<evidence type="ECO:0000256" key="1">
    <source>
        <dbReference type="SAM" id="MobiDB-lite"/>
    </source>
</evidence>
<dbReference type="EMBL" id="JBGBPQ010000008">
    <property type="protein sequence ID" value="KAL1520942.1"/>
    <property type="molecule type" value="Genomic_DNA"/>
</dbReference>
<comment type="caution">
    <text evidence="2">The sequence shown here is derived from an EMBL/GenBank/DDBJ whole genome shotgun (WGS) entry which is preliminary data.</text>
</comment>
<sequence>MEGEIRLGNDGVVATGDQNAAWSPHVAPPAEVGASAMAPPLWEECSPYACTPIPQAASCWTRPDGTPKLPPPSLRPTLGPVGQPRVEFPFPRERPAARHDAGCRRGPLAPPTPRSPSPTCSPPSSPKRHRNEEARSARSKDAQQSTKVEGAGHISDSAAEDDLEIRAAALGLNETTQRVWRETNLPPTPSSPSPTFSPPSSPKQRRQAELVAEQAAAVLAASLRAGPEQRGAEVSCDSDSDSNMNTHLQGVGLPMAPPDYWGGRDACSSAASSLPASSTVRGMRKKRHF</sequence>
<feature type="compositionally biased region" description="Basic and acidic residues" evidence="1">
    <location>
        <begin position="90"/>
        <end position="103"/>
    </location>
</feature>
<organism evidence="2 3">
    <name type="scientific">Prymnesium parvum</name>
    <name type="common">Toxic golden alga</name>
    <dbReference type="NCBI Taxonomy" id="97485"/>
    <lineage>
        <taxon>Eukaryota</taxon>
        <taxon>Haptista</taxon>
        <taxon>Haptophyta</taxon>
        <taxon>Prymnesiophyceae</taxon>
        <taxon>Prymnesiales</taxon>
        <taxon>Prymnesiaceae</taxon>
        <taxon>Prymnesium</taxon>
    </lineage>
</organism>
<evidence type="ECO:0000313" key="3">
    <source>
        <dbReference type="Proteomes" id="UP001515480"/>
    </source>
</evidence>
<dbReference type="AlphaFoldDB" id="A0AB34JJK2"/>
<keyword evidence="3" id="KW-1185">Reference proteome</keyword>
<feature type="region of interest" description="Disordered" evidence="1">
    <location>
        <begin position="56"/>
        <end position="211"/>
    </location>
</feature>
<accession>A0AB34JJK2</accession>
<gene>
    <name evidence="2" type="ORF">AB1Y20_022501</name>
</gene>
<feature type="compositionally biased region" description="Low complexity" evidence="1">
    <location>
        <begin position="266"/>
        <end position="278"/>
    </location>
</feature>
<feature type="compositionally biased region" description="Basic and acidic residues" evidence="1">
    <location>
        <begin position="130"/>
        <end position="141"/>
    </location>
</feature>
<proteinExistence type="predicted"/>
<feature type="region of interest" description="Disordered" evidence="1">
    <location>
        <begin position="1"/>
        <end position="32"/>
    </location>
</feature>
<evidence type="ECO:0000313" key="2">
    <source>
        <dbReference type="EMBL" id="KAL1520942.1"/>
    </source>
</evidence>